<name>A0ABV8TCA5_9ACTN</name>
<accession>A0ABV8TCA5</accession>
<dbReference type="RefSeq" id="WP_018565187.1">
    <property type="nucleotide sequence ID" value="NZ_JBHSDP010000010.1"/>
</dbReference>
<feature type="transmembrane region" description="Helical" evidence="1">
    <location>
        <begin position="12"/>
        <end position="33"/>
    </location>
</feature>
<keyword evidence="3" id="KW-1185">Reference proteome</keyword>
<keyword evidence="1" id="KW-0812">Transmembrane</keyword>
<dbReference type="EMBL" id="JBHSDP010000010">
    <property type="protein sequence ID" value="MFC4328188.1"/>
    <property type="molecule type" value="Genomic_DNA"/>
</dbReference>
<reference evidence="3" key="1">
    <citation type="journal article" date="2019" name="Int. J. Syst. Evol. Microbiol.">
        <title>The Global Catalogue of Microorganisms (GCM) 10K type strain sequencing project: providing services to taxonomists for standard genome sequencing and annotation.</title>
        <authorList>
            <consortium name="The Broad Institute Genomics Platform"/>
            <consortium name="The Broad Institute Genome Sequencing Center for Infectious Disease"/>
            <person name="Wu L."/>
            <person name="Ma J."/>
        </authorList>
    </citation>
    <scope>NUCLEOTIDE SEQUENCE [LARGE SCALE GENOMIC DNA]</scope>
    <source>
        <strain evidence="3">PCU 347</strain>
    </source>
</reference>
<organism evidence="2 3">
    <name type="scientific">Streptomyces andamanensis</name>
    <dbReference type="NCBI Taxonomy" id="1565035"/>
    <lineage>
        <taxon>Bacteria</taxon>
        <taxon>Bacillati</taxon>
        <taxon>Actinomycetota</taxon>
        <taxon>Actinomycetes</taxon>
        <taxon>Kitasatosporales</taxon>
        <taxon>Streptomycetaceae</taxon>
        <taxon>Streptomyces</taxon>
    </lineage>
</organism>
<keyword evidence="1" id="KW-0472">Membrane</keyword>
<dbReference type="InterPro" id="IPR045639">
    <property type="entry name" value="DUF6408"/>
</dbReference>
<evidence type="ECO:0000313" key="3">
    <source>
        <dbReference type="Proteomes" id="UP001595824"/>
    </source>
</evidence>
<gene>
    <name evidence="2" type="ORF">ACFPC0_10135</name>
</gene>
<evidence type="ECO:0000313" key="2">
    <source>
        <dbReference type="EMBL" id="MFC4328188.1"/>
    </source>
</evidence>
<dbReference type="Proteomes" id="UP001595824">
    <property type="component" value="Unassembled WGS sequence"/>
</dbReference>
<protein>
    <submittedName>
        <fullName evidence="2">DUF6408 family protein</fullName>
    </submittedName>
</protein>
<evidence type="ECO:0000256" key="1">
    <source>
        <dbReference type="SAM" id="Phobius"/>
    </source>
</evidence>
<comment type="caution">
    <text evidence="2">The sequence shown here is derived from an EMBL/GenBank/DDBJ whole genome shotgun (WGS) entry which is preliminary data.</text>
</comment>
<proteinExistence type="predicted"/>
<keyword evidence="1" id="KW-1133">Transmembrane helix</keyword>
<dbReference type="Pfam" id="PF19946">
    <property type="entry name" value="DUF6408"/>
    <property type="match status" value="1"/>
</dbReference>
<sequence>MAAVEYTPKHRIWVRDVLVGIMASLGSNLVWALTQAVVHRLG</sequence>